<dbReference type="EMBL" id="CAJNDS010000725">
    <property type="protein sequence ID" value="CAE7230559.1"/>
    <property type="molecule type" value="Genomic_DNA"/>
</dbReference>
<evidence type="ECO:0000313" key="2">
    <source>
        <dbReference type="EMBL" id="CAE7230559.1"/>
    </source>
</evidence>
<feature type="transmembrane region" description="Helical" evidence="1">
    <location>
        <begin position="89"/>
        <end position="107"/>
    </location>
</feature>
<protein>
    <submittedName>
        <fullName evidence="2">PSR1 protein</fullName>
    </submittedName>
</protein>
<evidence type="ECO:0000256" key="1">
    <source>
        <dbReference type="SAM" id="Phobius"/>
    </source>
</evidence>
<comment type="caution">
    <text evidence="2">The sequence shown here is derived from an EMBL/GenBank/DDBJ whole genome shotgun (WGS) entry which is preliminary data.</text>
</comment>
<organism evidence="2 3">
    <name type="scientific">Symbiodinium natans</name>
    <dbReference type="NCBI Taxonomy" id="878477"/>
    <lineage>
        <taxon>Eukaryota</taxon>
        <taxon>Sar</taxon>
        <taxon>Alveolata</taxon>
        <taxon>Dinophyceae</taxon>
        <taxon>Suessiales</taxon>
        <taxon>Symbiodiniaceae</taxon>
        <taxon>Symbiodinium</taxon>
    </lineage>
</organism>
<dbReference type="Gene3D" id="1.20.1070.10">
    <property type="entry name" value="Rhodopsin 7-helix transmembrane proteins"/>
    <property type="match status" value="1"/>
</dbReference>
<keyword evidence="1" id="KW-0472">Membrane</keyword>
<feature type="transmembrane region" description="Helical" evidence="1">
    <location>
        <begin position="20"/>
        <end position="39"/>
    </location>
</feature>
<accession>A0A812KJ07</accession>
<keyword evidence="3" id="KW-1185">Reference proteome</keyword>
<dbReference type="AlphaFoldDB" id="A0A812KJ07"/>
<feature type="transmembrane region" description="Helical" evidence="1">
    <location>
        <begin position="51"/>
        <end position="69"/>
    </location>
</feature>
<keyword evidence="1" id="KW-1133">Transmembrane helix</keyword>
<gene>
    <name evidence="2" type="primary">PSR1</name>
    <name evidence="2" type="ORF">SNAT2548_LOCUS9382</name>
</gene>
<sequence length="185" mass="20764">MKAEQWQKLLVLCARWNDVSTAFVCFFCICAAFYANVASRWTTEDILSRAAIFKSFTTAINVSGAAAIFEGVNLLCGRFNVRSASMGTETIMMLQIYLQLLLSYLLMRSSGDFMVHSDMLCYGGPRPVYTIRYLQWSLNVPLLMLVSGGAHAKTAPCHAAQNRGRPFGIFFRLPPLWCLSEDHLE</sequence>
<name>A0A812KJ07_9DINO</name>
<reference evidence="2" key="1">
    <citation type="submission" date="2021-02" db="EMBL/GenBank/DDBJ databases">
        <authorList>
            <person name="Dougan E. K."/>
            <person name="Rhodes N."/>
            <person name="Thang M."/>
            <person name="Chan C."/>
        </authorList>
    </citation>
    <scope>NUCLEOTIDE SEQUENCE</scope>
</reference>
<evidence type="ECO:0000313" key="3">
    <source>
        <dbReference type="Proteomes" id="UP000604046"/>
    </source>
</evidence>
<proteinExistence type="predicted"/>
<keyword evidence="1" id="KW-0812">Transmembrane</keyword>
<dbReference type="SUPFAM" id="SSF81321">
    <property type="entry name" value="Family A G protein-coupled receptor-like"/>
    <property type="match status" value="1"/>
</dbReference>
<dbReference type="Proteomes" id="UP000604046">
    <property type="component" value="Unassembled WGS sequence"/>
</dbReference>